<proteinExistence type="predicted"/>
<reference evidence="1" key="1">
    <citation type="submission" date="2020-03" db="EMBL/GenBank/DDBJ databases">
        <authorList>
            <person name="Weist P."/>
        </authorList>
    </citation>
    <scope>NUCLEOTIDE SEQUENCE</scope>
</reference>
<gene>
    <name evidence="1" type="ORF">PLEPLA_LOCUS33283</name>
</gene>
<evidence type="ECO:0000313" key="2">
    <source>
        <dbReference type="Proteomes" id="UP001153269"/>
    </source>
</evidence>
<accession>A0A9N7VA92</accession>
<protein>
    <submittedName>
        <fullName evidence="1">Uncharacterized protein</fullName>
    </submittedName>
</protein>
<evidence type="ECO:0000313" key="1">
    <source>
        <dbReference type="EMBL" id="CAB1445552.1"/>
    </source>
</evidence>
<comment type="caution">
    <text evidence="1">The sequence shown here is derived from an EMBL/GenBank/DDBJ whole genome shotgun (WGS) entry which is preliminary data.</text>
</comment>
<organism evidence="1 2">
    <name type="scientific">Pleuronectes platessa</name>
    <name type="common">European plaice</name>
    <dbReference type="NCBI Taxonomy" id="8262"/>
    <lineage>
        <taxon>Eukaryota</taxon>
        <taxon>Metazoa</taxon>
        <taxon>Chordata</taxon>
        <taxon>Craniata</taxon>
        <taxon>Vertebrata</taxon>
        <taxon>Euteleostomi</taxon>
        <taxon>Actinopterygii</taxon>
        <taxon>Neopterygii</taxon>
        <taxon>Teleostei</taxon>
        <taxon>Neoteleostei</taxon>
        <taxon>Acanthomorphata</taxon>
        <taxon>Carangaria</taxon>
        <taxon>Pleuronectiformes</taxon>
        <taxon>Pleuronectoidei</taxon>
        <taxon>Pleuronectidae</taxon>
        <taxon>Pleuronectes</taxon>
    </lineage>
</organism>
<dbReference type="EMBL" id="CADEAL010003702">
    <property type="protein sequence ID" value="CAB1445552.1"/>
    <property type="molecule type" value="Genomic_DNA"/>
</dbReference>
<sequence length="151" mass="16786">MGFSTTERFLVSWFSRNPCPLIHAGFSSRAHYHSGERSYSEEMPATGQVRGVVLLSELDESMSCEFRRQSDDISDMERPVAPVRFGLRTAASMLTCQHLRGGAFEKVASHRLVPTSKFVALTQSPPSVSTLFEVGAQQHSRKTTVKLGHKD</sequence>
<dbReference type="AlphaFoldDB" id="A0A9N7VA92"/>
<name>A0A9N7VA92_PLEPL</name>
<dbReference type="Proteomes" id="UP001153269">
    <property type="component" value="Unassembled WGS sequence"/>
</dbReference>
<keyword evidence="2" id="KW-1185">Reference proteome</keyword>